<dbReference type="Pfam" id="PF03466">
    <property type="entry name" value="LysR_substrate"/>
    <property type="match status" value="1"/>
</dbReference>
<dbReference type="GO" id="GO:0003700">
    <property type="term" value="F:DNA-binding transcription factor activity"/>
    <property type="evidence" value="ECO:0007669"/>
    <property type="project" value="InterPro"/>
</dbReference>
<dbReference type="KEGG" id="nae:BHE16_09980"/>
<dbReference type="InterPro" id="IPR036390">
    <property type="entry name" value="WH_DNA-bd_sf"/>
</dbReference>
<dbReference type="InterPro" id="IPR036388">
    <property type="entry name" value="WH-like_DNA-bd_sf"/>
</dbReference>
<reference evidence="6 7" key="1">
    <citation type="submission" date="2016-11" db="EMBL/GenBank/DDBJ databases">
        <title>Genome sequencing of Zhihengliuella aestuarii B18 antagonistic to Plasmodiophora brassicae.</title>
        <authorList>
            <person name="Luo Y."/>
        </authorList>
    </citation>
    <scope>NUCLEOTIDE SEQUENCE [LARGE SCALE GENOMIC DNA]</scope>
    <source>
        <strain evidence="6 7">B18</strain>
    </source>
</reference>
<keyword evidence="4" id="KW-0804">Transcription</keyword>
<dbReference type="OrthoDB" id="4131546at2"/>
<dbReference type="STRING" id="556325.BHE16_09980"/>
<evidence type="ECO:0000259" key="5">
    <source>
        <dbReference type="PROSITE" id="PS50931"/>
    </source>
</evidence>
<gene>
    <name evidence="6" type="ORF">BHE16_09980</name>
</gene>
<accession>A0A1L2ZPG0</accession>
<feature type="domain" description="HTH lysR-type" evidence="5">
    <location>
        <begin position="5"/>
        <end position="62"/>
    </location>
</feature>
<keyword evidence="7" id="KW-1185">Reference proteome</keyword>
<dbReference type="PANTHER" id="PTHR30346">
    <property type="entry name" value="TRANSCRIPTIONAL DUAL REGULATOR HCAR-RELATED"/>
    <property type="match status" value="1"/>
</dbReference>
<dbReference type="PRINTS" id="PR00039">
    <property type="entry name" value="HTHLYSR"/>
</dbReference>
<dbReference type="InterPro" id="IPR000847">
    <property type="entry name" value="LysR_HTH_N"/>
</dbReference>
<dbReference type="EMBL" id="CP018135">
    <property type="protein sequence ID" value="APF41264.1"/>
    <property type="molecule type" value="Genomic_DNA"/>
</dbReference>
<dbReference type="Pfam" id="PF00126">
    <property type="entry name" value="HTH_1"/>
    <property type="match status" value="1"/>
</dbReference>
<dbReference type="Gene3D" id="1.10.10.10">
    <property type="entry name" value="Winged helix-like DNA-binding domain superfamily/Winged helix DNA-binding domain"/>
    <property type="match status" value="1"/>
</dbReference>
<evidence type="ECO:0000313" key="7">
    <source>
        <dbReference type="Proteomes" id="UP000183530"/>
    </source>
</evidence>
<dbReference type="SUPFAM" id="SSF46785">
    <property type="entry name" value="Winged helix' DNA-binding domain"/>
    <property type="match status" value="1"/>
</dbReference>
<evidence type="ECO:0000256" key="3">
    <source>
        <dbReference type="ARBA" id="ARBA00023125"/>
    </source>
</evidence>
<dbReference type="GO" id="GO:0032993">
    <property type="term" value="C:protein-DNA complex"/>
    <property type="evidence" value="ECO:0007669"/>
    <property type="project" value="TreeGrafter"/>
</dbReference>
<sequence length="321" mass="33851">MVAMINPHQLRILLEVLEAGSFAAAAPRLGLTPSAVSQQISALEKASGVTLFERSARSAMPLPSAEAMARHARIVLTELESLVAAASAAETSSSHVELRVGIFPSLTSYLIPRLMHDDAWLASGTQLRLSVGEPAQVVRSLRSENGLDVALVFQVGQGGLAWPASLKRTWLAEDPFVFVLPAAWGFEAEAALSPAQLADMPWIMHHPGASDAVVIANLFASLGMQPRVVAYSDDFNTTLSLVASGLGAALVPKLALTNLPEGTVSVRIPEAKLSRSVLALTNKPPSRSAREGTENERASVPAVQNAAAIFVERIATLLASS</sequence>
<organism evidence="6 7">
    <name type="scientific">Neomicrococcus aestuarii</name>
    <dbReference type="NCBI Taxonomy" id="556325"/>
    <lineage>
        <taxon>Bacteria</taxon>
        <taxon>Bacillati</taxon>
        <taxon>Actinomycetota</taxon>
        <taxon>Actinomycetes</taxon>
        <taxon>Micrococcales</taxon>
        <taxon>Micrococcaceae</taxon>
        <taxon>Neomicrococcus</taxon>
    </lineage>
</organism>
<evidence type="ECO:0000256" key="1">
    <source>
        <dbReference type="ARBA" id="ARBA00009437"/>
    </source>
</evidence>
<dbReference type="Proteomes" id="UP000183530">
    <property type="component" value="Chromosome"/>
</dbReference>
<evidence type="ECO:0000256" key="2">
    <source>
        <dbReference type="ARBA" id="ARBA00023015"/>
    </source>
</evidence>
<comment type="similarity">
    <text evidence="1">Belongs to the LysR transcriptional regulatory family.</text>
</comment>
<keyword evidence="3" id="KW-0238">DNA-binding</keyword>
<dbReference type="GO" id="GO:0003677">
    <property type="term" value="F:DNA binding"/>
    <property type="evidence" value="ECO:0007669"/>
    <property type="project" value="UniProtKB-KW"/>
</dbReference>
<evidence type="ECO:0000313" key="6">
    <source>
        <dbReference type="EMBL" id="APF41264.1"/>
    </source>
</evidence>
<dbReference type="InterPro" id="IPR005119">
    <property type="entry name" value="LysR_subst-bd"/>
</dbReference>
<protein>
    <submittedName>
        <fullName evidence="6">LysR family transcriptional regulator</fullName>
    </submittedName>
</protein>
<dbReference type="SUPFAM" id="SSF53850">
    <property type="entry name" value="Periplasmic binding protein-like II"/>
    <property type="match status" value="1"/>
</dbReference>
<dbReference type="AlphaFoldDB" id="A0A1L2ZPG0"/>
<name>A0A1L2ZPG0_9MICC</name>
<keyword evidence="2" id="KW-0805">Transcription regulation</keyword>
<evidence type="ECO:0000256" key="4">
    <source>
        <dbReference type="ARBA" id="ARBA00023163"/>
    </source>
</evidence>
<dbReference type="PROSITE" id="PS50931">
    <property type="entry name" value="HTH_LYSR"/>
    <property type="match status" value="1"/>
</dbReference>
<proteinExistence type="inferred from homology"/>
<dbReference type="Gene3D" id="3.40.190.290">
    <property type="match status" value="1"/>
</dbReference>
<dbReference type="PANTHER" id="PTHR30346:SF29">
    <property type="entry name" value="LYSR SUBSTRATE-BINDING"/>
    <property type="match status" value="1"/>
</dbReference>